<dbReference type="RefSeq" id="WP_237967210.1">
    <property type="nucleotide sequence ID" value="NZ_JAKNHQ010000032.1"/>
</dbReference>
<dbReference type="PANTHER" id="PTHR34978:SF3">
    <property type="entry name" value="SLR0241 PROTEIN"/>
    <property type="match status" value="1"/>
</dbReference>
<accession>A0ABS9MM89</accession>
<feature type="transmembrane region" description="Helical" evidence="1">
    <location>
        <begin position="118"/>
        <end position="139"/>
    </location>
</feature>
<dbReference type="PANTHER" id="PTHR34978">
    <property type="entry name" value="POSSIBLE SENSOR-TRANSDUCER PROTEIN BLAR"/>
    <property type="match status" value="1"/>
</dbReference>
<keyword evidence="1" id="KW-1133">Transmembrane helix</keyword>
<feature type="transmembrane region" description="Helical" evidence="1">
    <location>
        <begin position="317"/>
        <end position="337"/>
    </location>
</feature>
<dbReference type="EMBL" id="JAKNHQ010000032">
    <property type="protein sequence ID" value="MCG4611952.1"/>
    <property type="molecule type" value="Genomic_DNA"/>
</dbReference>
<protein>
    <submittedName>
        <fullName evidence="3">M56 family metallopeptidase</fullName>
    </submittedName>
</protein>
<sequence>MLESICFRVLRLSLQMSILLLLSFLGNKWLTRRFAAQARCFLWMAFSIRLLIPASLSFALPSWGAEIQKATEAALPSAAQMGQAEAPVFVDVLPMGSTAGFAAPAEISYGQISAGEGIALLWLIGAVCFLLAHVGIHVFHMRFLRAHSEIVCGGEQQDLLEQIREELHVRRNLPVWICGKVDSPMLTGLFHPTLILPRTEFSQEQRMFIFRHELAHYKRRDLWTKWVFLLAQSVHWFNPLVHILAKKANLDLENACDDTVLKGKDRLYRKAYGTVLLDVLTNQTHAVPLSTHFIGRKEEMIGRFRNMINTAPKKKGYGFLCCVLVGMVLLTSTLYPAPAQAVSAGASSQPKATPEEIAETRALLTECLKGSMFEGYVPYQELPLSQENYDRCEKAEQAYRSLLLKADARSIAQEYRKNPSFLAVYGQGEKDIQSGLFCCQANADIPEGNRKMHFIWLDFSDVSNLQVMDVGTIYPGRGNDVDERVQEITRQWHSIEEAATEFNIDLSQYEKAFSMMDPAIIENQADNLGWSLQEQLKRMRGYQFEQFHHRQMTAFIKKDHTEGVMIHMDRSGTYVHYFEVPTIAERNQRKTLESQFPIFRSECKA</sequence>
<evidence type="ECO:0000313" key="4">
    <source>
        <dbReference type="Proteomes" id="UP001298681"/>
    </source>
</evidence>
<evidence type="ECO:0000256" key="1">
    <source>
        <dbReference type="SAM" id="Phobius"/>
    </source>
</evidence>
<dbReference type="Pfam" id="PF05569">
    <property type="entry name" value="Peptidase_M56"/>
    <property type="match status" value="1"/>
</dbReference>
<dbReference type="InterPro" id="IPR052173">
    <property type="entry name" value="Beta-lactam_resp_regulator"/>
</dbReference>
<proteinExistence type="predicted"/>
<evidence type="ECO:0000259" key="2">
    <source>
        <dbReference type="Pfam" id="PF05569"/>
    </source>
</evidence>
<keyword evidence="1" id="KW-0812">Transmembrane</keyword>
<dbReference type="InterPro" id="IPR008756">
    <property type="entry name" value="Peptidase_M56"/>
</dbReference>
<comment type="caution">
    <text evidence="3">The sequence shown here is derived from an EMBL/GenBank/DDBJ whole genome shotgun (WGS) entry which is preliminary data.</text>
</comment>
<feature type="transmembrane region" description="Helical" evidence="1">
    <location>
        <begin position="12"/>
        <end position="30"/>
    </location>
</feature>
<feature type="domain" description="Peptidase M56" evidence="2">
    <location>
        <begin position="9"/>
        <end position="304"/>
    </location>
</feature>
<keyword evidence="1" id="KW-0472">Membrane</keyword>
<keyword evidence="4" id="KW-1185">Reference proteome</keyword>
<dbReference type="CDD" id="cd07341">
    <property type="entry name" value="M56_BlaR1_MecR1_like"/>
    <property type="match status" value="1"/>
</dbReference>
<evidence type="ECO:0000313" key="3">
    <source>
        <dbReference type="EMBL" id="MCG4611952.1"/>
    </source>
</evidence>
<reference evidence="3 4" key="1">
    <citation type="submission" date="2022-01" db="EMBL/GenBank/DDBJ databases">
        <title>Collection of gut derived symbiotic bacterial strains cultured from healthy donors.</title>
        <authorList>
            <person name="Lin H."/>
            <person name="Kohout C."/>
            <person name="Waligurski E."/>
            <person name="Pamer E.G."/>
        </authorList>
    </citation>
    <scope>NUCLEOTIDE SEQUENCE [LARGE SCALE GENOMIC DNA]</scope>
    <source>
        <strain evidence="3 4">DFI.7.58</strain>
    </source>
</reference>
<feature type="transmembrane region" description="Helical" evidence="1">
    <location>
        <begin position="42"/>
        <end position="60"/>
    </location>
</feature>
<gene>
    <name evidence="3" type="ORF">L0P57_13575</name>
</gene>
<organism evidence="3 4">
    <name type="scientific">Anaeromassilibacillus senegalensis</name>
    <dbReference type="NCBI Taxonomy" id="1673717"/>
    <lineage>
        <taxon>Bacteria</taxon>
        <taxon>Bacillati</taxon>
        <taxon>Bacillota</taxon>
        <taxon>Clostridia</taxon>
        <taxon>Eubacteriales</taxon>
        <taxon>Acutalibacteraceae</taxon>
        <taxon>Anaeromassilibacillus</taxon>
    </lineage>
</organism>
<name>A0ABS9MM89_9FIRM</name>
<dbReference type="Proteomes" id="UP001298681">
    <property type="component" value="Unassembled WGS sequence"/>
</dbReference>